<dbReference type="GO" id="GO:0005524">
    <property type="term" value="F:ATP binding"/>
    <property type="evidence" value="ECO:0007669"/>
    <property type="project" value="UniProtKB-KW"/>
</dbReference>
<evidence type="ECO:0000256" key="11">
    <source>
        <dbReference type="HAMAP-Rule" id="MF_00137"/>
    </source>
</evidence>
<keyword evidence="6 11" id="KW-0547">Nucleotide-binding</keyword>
<evidence type="ECO:0000256" key="2">
    <source>
        <dbReference type="ARBA" id="ARBA00010190"/>
    </source>
</evidence>
<dbReference type="PROSITE" id="PS01057">
    <property type="entry name" value="SAICAR_SYNTHETASE_1"/>
    <property type="match status" value="1"/>
</dbReference>
<name>A0A8J3ESI6_9ACTN</name>
<comment type="similarity">
    <text evidence="2 11">Belongs to the SAICAR synthetase family.</text>
</comment>
<dbReference type="GO" id="GO:0006189">
    <property type="term" value="P:'de novo' IMP biosynthetic process"/>
    <property type="evidence" value="ECO:0007669"/>
    <property type="project" value="UniProtKB-UniRule"/>
</dbReference>
<comment type="caution">
    <text evidence="13">The sequence shown here is derived from an EMBL/GenBank/DDBJ whole genome shotgun (WGS) entry which is preliminary data.</text>
</comment>
<evidence type="ECO:0000313" key="13">
    <source>
        <dbReference type="EMBL" id="GGI03417.1"/>
    </source>
</evidence>
<protein>
    <recommendedName>
        <fullName evidence="4 11">Phosphoribosylaminoimidazole-succinocarboxamide synthase</fullName>
        <ecNumber evidence="3 11">6.3.2.6</ecNumber>
    </recommendedName>
    <alternativeName>
        <fullName evidence="9 11">SAICAR synthetase</fullName>
    </alternativeName>
</protein>
<keyword evidence="7 11" id="KW-0658">Purine biosynthesis</keyword>
<evidence type="ECO:0000256" key="9">
    <source>
        <dbReference type="ARBA" id="ARBA00030409"/>
    </source>
</evidence>
<sequence length="297" mass="32338">MPLDALPHLRSGKVRDLYDVDEDHLLLVASDRVSTYDVVHPTPVPDKGRVLTGLSAFWFARLAELTPNHLVSTAVADLPDVVADAAEHLRGRSMLVRKVEIVPFECVVRGHLAGSGWQEYRTDGTVCGVALPDGLVEADRLPEPIFTPATKAEPGEHDLNVALDVVADRVGTELAELLRARSIAIYVAAAAHAAAQGIILADTKFEFGLLDGELVLADEVLTPDSSRYWPADAWRPGTTPPSFDKQYVRDFATSTGWDKSPPAPALPEEVVEATRAKYVEAYERLTGDPFAQWLARA</sequence>
<dbReference type="UniPathway" id="UPA00074">
    <property type="reaction ID" value="UER00131"/>
</dbReference>
<dbReference type="FunFam" id="3.30.470.20:FF:000015">
    <property type="entry name" value="Phosphoribosylaminoimidazole-succinocarboxamide synthase"/>
    <property type="match status" value="1"/>
</dbReference>
<dbReference type="Gene3D" id="3.30.470.20">
    <property type="entry name" value="ATP-grasp fold, B domain"/>
    <property type="match status" value="1"/>
</dbReference>
<dbReference type="Pfam" id="PF01259">
    <property type="entry name" value="SAICAR_synt"/>
    <property type="match status" value="1"/>
</dbReference>
<evidence type="ECO:0000259" key="12">
    <source>
        <dbReference type="Pfam" id="PF01259"/>
    </source>
</evidence>
<evidence type="ECO:0000256" key="4">
    <source>
        <dbReference type="ARBA" id="ARBA00016460"/>
    </source>
</evidence>
<evidence type="ECO:0000256" key="6">
    <source>
        <dbReference type="ARBA" id="ARBA00022741"/>
    </source>
</evidence>
<evidence type="ECO:0000256" key="1">
    <source>
        <dbReference type="ARBA" id="ARBA00004672"/>
    </source>
</evidence>
<dbReference type="GO" id="GO:0005737">
    <property type="term" value="C:cytoplasm"/>
    <property type="evidence" value="ECO:0007669"/>
    <property type="project" value="TreeGrafter"/>
</dbReference>
<dbReference type="OrthoDB" id="9801549at2"/>
<evidence type="ECO:0000256" key="10">
    <source>
        <dbReference type="ARBA" id="ARBA00048475"/>
    </source>
</evidence>
<keyword evidence="14" id="KW-1185">Reference proteome</keyword>
<dbReference type="RefSeq" id="WP_130648412.1">
    <property type="nucleotide sequence ID" value="NZ_BMHA01000001.1"/>
</dbReference>
<dbReference type="PROSITE" id="PS01058">
    <property type="entry name" value="SAICAR_SYNTHETASE_2"/>
    <property type="match status" value="1"/>
</dbReference>
<gene>
    <name evidence="11 13" type="primary">purC</name>
    <name evidence="13" type="ORF">GCM10011354_03930</name>
</gene>
<evidence type="ECO:0000256" key="7">
    <source>
        <dbReference type="ARBA" id="ARBA00022755"/>
    </source>
</evidence>
<keyword evidence="5 11" id="KW-0436">Ligase</keyword>
<dbReference type="NCBIfam" id="NF010568">
    <property type="entry name" value="PRK13961.1"/>
    <property type="match status" value="1"/>
</dbReference>
<dbReference type="EC" id="6.3.2.6" evidence="3 11"/>
<comment type="catalytic activity">
    <reaction evidence="10 11">
        <text>5-amino-1-(5-phospho-D-ribosyl)imidazole-4-carboxylate + L-aspartate + ATP = (2S)-2-[5-amino-1-(5-phospho-beta-D-ribosyl)imidazole-4-carboxamido]succinate + ADP + phosphate + 2 H(+)</text>
        <dbReference type="Rhea" id="RHEA:22628"/>
        <dbReference type="ChEBI" id="CHEBI:15378"/>
        <dbReference type="ChEBI" id="CHEBI:29991"/>
        <dbReference type="ChEBI" id="CHEBI:30616"/>
        <dbReference type="ChEBI" id="CHEBI:43474"/>
        <dbReference type="ChEBI" id="CHEBI:58443"/>
        <dbReference type="ChEBI" id="CHEBI:77657"/>
        <dbReference type="ChEBI" id="CHEBI:456216"/>
        <dbReference type="EC" id="6.3.2.6"/>
    </reaction>
</comment>
<keyword evidence="8 11" id="KW-0067">ATP-binding</keyword>
<evidence type="ECO:0000256" key="5">
    <source>
        <dbReference type="ARBA" id="ARBA00022598"/>
    </source>
</evidence>
<dbReference type="Gene3D" id="3.30.200.20">
    <property type="entry name" value="Phosphorylase Kinase, domain 1"/>
    <property type="match status" value="1"/>
</dbReference>
<feature type="domain" description="SAICAR synthetase/ADE2 N-terminal" evidence="12">
    <location>
        <begin position="9"/>
        <end position="261"/>
    </location>
</feature>
<evidence type="ECO:0000313" key="14">
    <source>
        <dbReference type="Proteomes" id="UP000650511"/>
    </source>
</evidence>
<reference evidence="13" key="2">
    <citation type="submission" date="2020-09" db="EMBL/GenBank/DDBJ databases">
        <authorList>
            <person name="Sun Q."/>
            <person name="Zhou Y."/>
        </authorList>
    </citation>
    <scope>NUCLEOTIDE SEQUENCE</scope>
    <source>
        <strain evidence="13">CGMCC 1.14988</strain>
    </source>
</reference>
<proteinExistence type="inferred from homology"/>
<evidence type="ECO:0000256" key="3">
    <source>
        <dbReference type="ARBA" id="ARBA00012217"/>
    </source>
</evidence>
<dbReference type="PANTHER" id="PTHR43700">
    <property type="entry name" value="PHOSPHORIBOSYLAMINOIMIDAZOLE-SUCCINOCARBOXAMIDE SYNTHASE"/>
    <property type="match status" value="1"/>
</dbReference>
<dbReference type="SUPFAM" id="SSF56104">
    <property type="entry name" value="SAICAR synthase-like"/>
    <property type="match status" value="1"/>
</dbReference>
<dbReference type="InterPro" id="IPR028923">
    <property type="entry name" value="SAICAR_synt/ADE2_N"/>
</dbReference>
<accession>A0A8J3ESI6</accession>
<evidence type="ECO:0000256" key="8">
    <source>
        <dbReference type="ARBA" id="ARBA00022840"/>
    </source>
</evidence>
<reference evidence="13" key="1">
    <citation type="journal article" date="2014" name="Int. J. Syst. Evol. Microbiol.">
        <title>Complete genome sequence of Corynebacterium casei LMG S-19264T (=DSM 44701T), isolated from a smear-ripened cheese.</title>
        <authorList>
            <consortium name="US DOE Joint Genome Institute (JGI-PGF)"/>
            <person name="Walter F."/>
            <person name="Albersmeier A."/>
            <person name="Kalinowski J."/>
            <person name="Ruckert C."/>
        </authorList>
    </citation>
    <scope>NUCLEOTIDE SEQUENCE</scope>
    <source>
        <strain evidence="13">CGMCC 1.14988</strain>
    </source>
</reference>
<dbReference type="GO" id="GO:0004639">
    <property type="term" value="F:phosphoribosylaminoimidazolesuccinocarboxamide synthase activity"/>
    <property type="evidence" value="ECO:0007669"/>
    <property type="project" value="UniProtKB-UniRule"/>
</dbReference>
<dbReference type="PANTHER" id="PTHR43700:SF1">
    <property type="entry name" value="PHOSPHORIBOSYLAMINOIMIDAZOLE-SUCCINOCARBOXAMIDE SYNTHASE"/>
    <property type="match status" value="1"/>
</dbReference>
<dbReference type="InterPro" id="IPR001636">
    <property type="entry name" value="SAICAR_synth"/>
</dbReference>
<dbReference type="HAMAP" id="MF_00137">
    <property type="entry name" value="SAICAR_synth"/>
    <property type="match status" value="1"/>
</dbReference>
<comment type="pathway">
    <text evidence="1 11">Purine metabolism; IMP biosynthesis via de novo pathway; 5-amino-1-(5-phospho-D-ribosyl)imidazole-4-carboxamide from 5-amino-1-(5-phospho-D-ribosyl)imidazole-4-carboxylate: step 1/2.</text>
</comment>
<dbReference type="NCBIfam" id="TIGR00081">
    <property type="entry name" value="purC"/>
    <property type="match status" value="1"/>
</dbReference>
<dbReference type="AlphaFoldDB" id="A0A8J3ESI6"/>
<dbReference type="Proteomes" id="UP000650511">
    <property type="component" value="Unassembled WGS sequence"/>
</dbReference>
<organism evidence="13 14">
    <name type="scientific">Egicoccus halophilus</name>
    <dbReference type="NCBI Taxonomy" id="1670830"/>
    <lineage>
        <taxon>Bacteria</taxon>
        <taxon>Bacillati</taxon>
        <taxon>Actinomycetota</taxon>
        <taxon>Nitriliruptoria</taxon>
        <taxon>Egicoccales</taxon>
        <taxon>Egicoccaceae</taxon>
        <taxon>Egicoccus</taxon>
    </lineage>
</organism>
<dbReference type="CDD" id="cd01414">
    <property type="entry name" value="SAICAR_synt_Sc"/>
    <property type="match status" value="1"/>
</dbReference>
<dbReference type="EMBL" id="BMHA01000001">
    <property type="protein sequence ID" value="GGI03417.1"/>
    <property type="molecule type" value="Genomic_DNA"/>
</dbReference>
<dbReference type="InterPro" id="IPR018236">
    <property type="entry name" value="SAICAR_synthetase_CS"/>
</dbReference>